<feature type="region of interest" description="Disordered" evidence="5">
    <location>
        <begin position="201"/>
        <end position="222"/>
    </location>
</feature>
<dbReference type="CDD" id="cd03784">
    <property type="entry name" value="GT1_Gtf-like"/>
    <property type="match status" value="1"/>
</dbReference>
<evidence type="ECO:0000256" key="5">
    <source>
        <dbReference type="SAM" id="MobiDB-lite"/>
    </source>
</evidence>
<dbReference type="Pfam" id="PF00201">
    <property type="entry name" value="UDPGT"/>
    <property type="match status" value="1"/>
</dbReference>
<dbReference type="SUPFAM" id="SSF53756">
    <property type="entry name" value="UDP-Glycosyltransferase/glycogen phosphorylase"/>
    <property type="match status" value="1"/>
</dbReference>
<gene>
    <name evidence="6" type="ORF">Scaly_1173200</name>
</gene>
<organism evidence="6">
    <name type="scientific">Sesamum calycinum</name>
    <dbReference type="NCBI Taxonomy" id="2727403"/>
    <lineage>
        <taxon>Eukaryota</taxon>
        <taxon>Viridiplantae</taxon>
        <taxon>Streptophyta</taxon>
        <taxon>Embryophyta</taxon>
        <taxon>Tracheophyta</taxon>
        <taxon>Spermatophyta</taxon>
        <taxon>Magnoliopsida</taxon>
        <taxon>eudicotyledons</taxon>
        <taxon>Gunneridae</taxon>
        <taxon>Pentapetalae</taxon>
        <taxon>asterids</taxon>
        <taxon>lamiids</taxon>
        <taxon>Lamiales</taxon>
        <taxon>Pedaliaceae</taxon>
        <taxon>Sesamum</taxon>
    </lineage>
</organism>
<dbReference type="Gene3D" id="3.40.50.2000">
    <property type="entry name" value="Glycogen Phosphorylase B"/>
    <property type="match status" value="2"/>
</dbReference>
<reference evidence="6" key="1">
    <citation type="submission" date="2020-06" db="EMBL/GenBank/DDBJ databases">
        <authorList>
            <person name="Li T."/>
            <person name="Hu X."/>
            <person name="Zhang T."/>
            <person name="Song X."/>
            <person name="Zhang H."/>
            <person name="Dai N."/>
            <person name="Sheng W."/>
            <person name="Hou X."/>
            <person name="Wei L."/>
        </authorList>
    </citation>
    <scope>NUCLEOTIDE SEQUENCE</scope>
    <source>
        <strain evidence="6">KEN8</strain>
        <tissue evidence="6">Leaf</tissue>
    </source>
</reference>
<feature type="compositionally biased region" description="Polar residues" evidence="5">
    <location>
        <begin position="205"/>
        <end position="216"/>
    </location>
</feature>
<evidence type="ECO:0000313" key="6">
    <source>
        <dbReference type="EMBL" id="KAL0362180.1"/>
    </source>
</evidence>
<dbReference type="PANTHER" id="PTHR48048:SF88">
    <property type="entry name" value="GLYCOSYLTRANSFERASE"/>
    <property type="match status" value="1"/>
</dbReference>
<dbReference type="InterPro" id="IPR002213">
    <property type="entry name" value="UDP_glucos_trans"/>
</dbReference>
<proteinExistence type="inferred from homology"/>
<dbReference type="InterPro" id="IPR035595">
    <property type="entry name" value="UDP_glycos_trans_CS"/>
</dbReference>
<dbReference type="PROSITE" id="PS00375">
    <property type="entry name" value="UDPGT"/>
    <property type="match status" value="1"/>
</dbReference>
<dbReference type="EC" id="2.4.1.-" evidence="4"/>
<dbReference type="EMBL" id="JACGWM010000007">
    <property type="protein sequence ID" value="KAL0362180.1"/>
    <property type="molecule type" value="Genomic_DNA"/>
</dbReference>
<comment type="caution">
    <text evidence="6">The sequence shown here is derived from an EMBL/GenBank/DDBJ whole genome shotgun (WGS) entry which is preliminary data.</text>
</comment>
<dbReference type="InterPro" id="IPR050481">
    <property type="entry name" value="UDP-glycosyltransf_plant"/>
</dbReference>
<reference evidence="6" key="2">
    <citation type="journal article" date="2024" name="Plant">
        <title>Genomic evolution and insights into agronomic trait innovations of Sesamum species.</title>
        <authorList>
            <person name="Miao H."/>
            <person name="Wang L."/>
            <person name="Qu L."/>
            <person name="Liu H."/>
            <person name="Sun Y."/>
            <person name="Le M."/>
            <person name="Wang Q."/>
            <person name="Wei S."/>
            <person name="Zheng Y."/>
            <person name="Lin W."/>
            <person name="Duan Y."/>
            <person name="Cao H."/>
            <person name="Xiong S."/>
            <person name="Wang X."/>
            <person name="Wei L."/>
            <person name="Li C."/>
            <person name="Ma Q."/>
            <person name="Ju M."/>
            <person name="Zhao R."/>
            <person name="Li G."/>
            <person name="Mu C."/>
            <person name="Tian Q."/>
            <person name="Mei H."/>
            <person name="Zhang T."/>
            <person name="Gao T."/>
            <person name="Zhang H."/>
        </authorList>
    </citation>
    <scope>NUCLEOTIDE SEQUENCE</scope>
    <source>
        <strain evidence="6">KEN8</strain>
    </source>
</reference>
<evidence type="ECO:0000256" key="1">
    <source>
        <dbReference type="ARBA" id="ARBA00009995"/>
    </source>
</evidence>
<keyword evidence="2 3" id="KW-0808">Transferase</keyword>
<dbReference type="GO" id="GO:0035251">
    <property type="term" value="F:UDP-glucosyltransferase activity"/>
    <property type="evidence" value="ECO:0007669"/>
    <property type="project" value="InterPro"/>
</dbReference>
<comment type="similarity">
    <text evidence="1 3">Belongs to the UDP-glycosyltransferase family.</text>
</comment>
<name>A0AAW2Q2Z4_9LAMI</name>
<sequence>MAEAKQLASLVFVPLPVISHLASAVQMAKLIADREERLSITILIMKQSMEAKISSYIKNPPHSRVNFVELPQGKAISTDSKKSPVNFVARYVESQKDLARDAVAEIINSSRSSKIVGFVLDMLCTSMIDVANGFGIPSYIFVTFGSAVLGLVLHLQSLRDDHNVDVTEYKNLDAEISVPTYLKPVPTTVWPFSIFDKEEDPTNLPRRTNIATGGDQNDQEKQNHREILEWLDKQPDSSVVFLCFGSQGCFDEDQVKEIAVALENSGHRFLWSLRKPPPKEKIEFPGEYENLEEVFPEGFLERTLEIGKVIGWAPQMAVLSHPAVGGFVSHCGWNSTLESVWCGVPMAMWPLTADQQANAFLLVKEFEMAVEIKIDYRKESGVIVGAETIEKAIKQLMDPENGIRVKIETLKEMSRMALMEGGSSHNYLKCFVENVMDNISSNATGL</sequence>
<dbReference type="PANTHER" id="PTHR48048">
    <property type="entry name" value="GLYCOSYLTRANSFERASE"/>
    <property type="match status" value="1"/>
</dbReference>
<evidence type="ECO:0000256" key="2">
    <source>
        <dbReference type="ARBA" id="ARBA00022679"/>
    </source>
</evidence>
<evidence type="ECO:0000256" key="3">
    <source>
        <dbReference type="RuleBase" id="RU003718"/>
    </source>
</evidence>
<keyword evidence="3" id="KW-0328">Glycosyltransferase</keyword>
<protein>
    <recommendedName>
        <fullName evidence="4">Glycosyltransferase</fullName>
        <ecNumber evidence="4">2.4.1.-</ecNumber>
    </recommendedName>
</protein>
<dbReference type="AlphaFoldDB" id="A0AAW2Q2Z4"/>
<evidence type="ECO:0000256" key="4">
    <source>
        <dbReference type="RuleBase" id="RU362057"/>
    </source>
</evidence>
<dbReference type="FunFam" id="3.40.50.2000:FF:000056">
    <property type="entry name" value="Glycosyltransferase"/>
    <property type="match status" value="1"/>
</dbReference>
<accession>A0AAW2Q2Z4</accession>